<dbReference type="InParanoid" id="A0A5Q0BGV5"/>
<evidence type="ECO:0000313" key="3">
    <source>
        <dbReference type="EMBL" id="QFY42769.1"/>
    </source>
</evidence>
<accession>A0A5Q0BGV5</accession>
<sequence>MLTYPDNPNRLERLKNLSAQLTVAVESQQKQSETFEEKANKLRVNLIKLKERLEQYLATLSLEENKELWERVKKLIDKVDSWSKDKEVTISSVKILVPTFIVTAFASGVAGYSTTKALQNLHLNRFLARLAPRQAFIYRMPGYVKWGSRAAGFGVGIIVSFAIFEIVDAFLGASTKKELQKDTKEALDSRYEATYANMHAEASIESVSDFASKSEAYKELIDKDSNLINFVIEKMDNAENDFIKHIEMNVTSDKVLTILKERDKGQWVDSEVEENWTHPEISST</sequence>
<keyword evidence="1" id="KW-0175">Coiled coil</keyword>
<feature type="transmembrane region" description="Helical" evidence="2">
    <location>
        <begin position="93"/>
        <end position="113"/>
    </location>
</feature>
<name>A0A5Q0BGV5_9GAMM</name>
<keyword evidence="4" id="KW-1185">Reference proteome</keyword>
<keyword evidence="2" id="KW-0812">Transmembrane</keyword>
<keyword evidence="2" id="KW-0472">Membrane</keyword>
<feature type="transmembrane region" description="Helical" evidence="2">
    <location>
        <begin position="150"/>
        <end position="171"/>
    </location>
</feature>
<dbReference type="RefSeq" id="WP_153248765.1">
    <property type="nucleotide sequence ID" value="NZ_CP044205.1"/>
</dbReference>
<protein>
    <submittedName>
        <fullName evidence="3">Uncharacterized protein</fullName>
    </submittedName>
</protein>
<organism evidence="3 4">
    <name type="scientific">Candidatus Methylospira mobilis</name>
    <dbReference type="NCBI Taxonomy" id="1808979"/>
    <lineage>
        <taxon>Bacteria</taxon>
        <taxon>Pseudomonadati</taxon>
        <taxon>Pseudomonadota</taxon>
        <taxon>Gammaproteobacteria</taxon>
        <taxon>Methylococcales</taxon>
        <taxon>Methylococcaceae</taxon>
        <taxon>Candidatus Methylospira</taxon>
    </lineage>
</organism>
<evidence type="ECO:0000313" key="4">
    <source>
        <dbReference type="Proteomes" id="UP000325755"/>
    </source>
</evidence>
<evidence type="ECO:0000256" key="1">
    <source>
        <dbReference type="SAM" id="Coils"/>
    </source>
</evidence>
<dbReference type="AlphaFoldDB" id="A0A5Q0BGV5"/>
<dbReference type="Proteomes" id="UP000325755">
    <property type="component" value="Chromosome"/>
</dbReference>
<keyword evidence="2" id="KW-1133">Transmembrane helix</keyword>
<dbReference type="EMBL" id="CP044205">
    <property type="protein sequence ID" value="QFY42769.1"/>
    <property type="molecule type" value="Genomic_DNA"/>
</dbReference>
<evidence type="ECO:0000256" key="2">
    <source>
        <dbReference type="SAM" id="Phobius"/>
    </source>
</evidence>
<gene>
    <name evidence="3" type="ORF">F6R98_09145</name>
</gene>
<proteinExistence type="predicted"/>
<reference evidence="3 4" key="1">
    <citation type="submission" date="2019-09" db="EMBL/GenBank/DDBJ databases">
        <title>Ecophysiology of the spiral-shaped methanotroph Methylospira mobilis as revealed by the complete genome sequence.</title>
        <authorList>
            <person name="Oshkin I.Y."/>
            <person name="Dedysh S.N."/>
            <person name="Miroshnikov K."/>
            <person name="Danilova O.V."/>
            <person name="Hakobyan A."/>
            <person name="Liesack W."/>
        </authorList>
    </citation>
    <scope>NUCLEOTIDE SEQUENCE [LARGE SCALE GENOMIC DNA]</scope>
    <source>
        <strain evidence="3 4">Shm1</strain>
    </source>
</reference>
<feature type="coiled-coil region" evidence="1">
    <location>
        <begin position="11"/>
        <end position="66"/>
    </location>
</feature>
<dbReference type="KEGG" id="mmob:F6R98_09145"/>